<sequence>MVRRSSSSSSSQGPVGKIDPSAYLVFVERPRVAVCTHCKQALRPDGAIEAHFRRAHRLKGELLQGVLDKAWVTAADGVLEDPHTCELPPDGTPPIQQVPLLDGYGCTRCPFRTSSRKLAKLHAQRDVHEAGLPAVTPTAAHTDSPGWGAVQVQSLCRGRYTRYWIVQARGIGGLSAWQDSDDVFAERLSRQESLMAAEDEEWGRTIVASLDINQQSSWVREMGWAVHLAGLDLIDLHAAGQAPVSEAVRRAAWDEGFKEEQRRFALLSESFRREVARCSLRLGKVPLETKRWLKSIDPSKPHGRPFELGQEADTVRKYQGIWERYLCYCIRAHRLGRTEARRQRGVRFTDEQWTALDALAESLDAAGDATREEDRRLGRGGRGSSRSSHPQGGGRAPAARGLGDWHESDSAYEASSDGSDSDIEGAGYQRHRSPGQSGGRPGETDSSTGFQNTIGDRPEYSEALDPRVYRFCVVSLKQKVAVDIFANPLLHFTAILGILDPNRRGVPDDTAGRGSSGGGSSSGNSTGPEPGKAVARGVSGLGWCPASKFTQRLAGIMWGGRILMLEHFFEAEPIDGDPNEISVAVIEDFVEQFRYWLADGSHTPFSAIIRMMAYGKGHRRREGGRPRVMWEASGRALRYLGQRVMIEAFQKAARTTLTTAEATMEELMRGGWAEAREALTLDRVVDTALFEGAGQSFATNEANSWLRPGPQRLAELCRGSLWDARLEKWRQDGVLGWLAKAESLKRSLLASMHVWGGQPGRGPEMTTARYCDTQDMARNVFVFDGQVMIVTDRDKNQAIRGLSRKVARFLPDRLGKMMVAYIAWVLPFERLLYAEAGIHGPSRSLHPWLWKDARRGVWGTAELSKELDAVTRGTIGVSLTVSSYRHVAIELGRKIRGLVVRQVEVEIAEEDDGAGPGAGAHRGALETDPLTGEARRKPRMEFIWDLQATHGGVTARRHYAMNIEFPNQLQPEMVANFREISRLWHAFLESTSSVSMPAGETTAEGQQGPAAEAEGQRQQQQQQQQQQHRRQQPTPTTAPGTPAPKRRATGLAETSETPGSRGAESGRKRRAANDAMLEWRRVPDEDELERRLEIGLHGLFGEGARWKTAEQHESARQVMSLQGGKVLMVVLPTGAGKSALFMLPAVPGVHGGVSIVVVPFVALLSSLTRSARRAGLDFLLWQPASVTGRVERVRVAPLVFVGAEYANCAEFASYAEGLRARGLLKRIFVDECHTVLTDAAYRPQLLGLRGLHRYDRPVILLTATLPVRMEGWFRRLMVADEASIVRASTARPNIRYRVTCCSGQGPGPGGFSSIEAAVLSKVRQTERVMGQGQKGVVYCRSKQKCERLAAEIGCSFYHGSVSADGREEALEAWSSGRSPSRWMAATTGLGSGVDIQSIVAVLHAEAPYGLVDFVQQTGRGGRAEGETVDSVVFLDGEGGTPYDRQASDVRQLDRQGMERFLQTEGCRRVALGVFMDGYGQDCTGLGGEVCDRCEEQGYGELAEGWEEEVGVGEDEGGDVRREVNRLAREEMATQKLSGALRGWLDEVEGKCAVCYMHWCNRGRPASKAEVFRHRGVECGRLDRERFRRWRAKIQFEPYACCWRCGLGQTLCPGGQGDGAAGGSDGCRWADAVLPVIQWTTQFSVGRRWMQEEFEVDASDEAGFTSWLGRSRQGIIFLQPIKPNELSNPDKAIALAAQPALRLVLMDPTFKVGRASISLRKRGPVTFNVDGVSATARHPQPRTKATLRQPGGSD</sequence>
<feature type="region of interest" description="Disordered" evidence="6">
    <location>
        <begin position="996"/>
        <end position="1071"/>
    </location>
</feature>
<feature type="compositionally biased region" description="Low complexity" evidence="6">
    <location>
        <begin position="1002"/>
        <end position="1040"/>
    </location>
</feature>
<evidence type="ECO:0000313" key="9">
    <source>
        <dbReference type="EMBL" id="KAK6218100.1"/>
    </source>
</evidence>
<dbReference type="PROSITE" id="PS51192">
    <property type="entry name" value="HELICASE_ATP_BIND_1"/>
    <property type="match status" value="1"/>
</dbReference>
<dbReference type="GO" id="GO:0005737">
    <property type="term" value="C:cytoplasm"/>
    <property type="evidence" value="ECO:0007669"/>
    <property type="project" value="TreeGrafter"/>
</dbReference>
<dbReference type="GO" id="GO:0003676">
    <property type="term" value="F:nucleic acid binding"/>
    <property type="evidence" value="ECO:0007669"/>
    <property type="project" value="InterPro"/>
</dbReference>
<dbReference type="InterPro" id="IPR022698">
    <property type="entry name" value="OrsD"/>
</dbReference>
<evidence type="ECO:0000259" key="8">
    <source>
        <dbReference type="PROSITE" id="PS51194"/>
    </source>
</evidence>
<dbReference type="SMART" id="SM00490">
    <property type="entry name" value="HELICc"/>
    <property type="match status" value="1"/>
</dbReference>
<dbReference type="InterPro" id="IPR027417">
    <property type="entry name" value="P-loop_NTPase"/>
</dbReference>
<evidence type="ECO:0000256" key="2">
    <source>
        <dbReference type="ARBA" id="ARBA00022741"/>
    </source>
</evidence>
<evidence type="ECO:0000313" key="10">
    <source>
        <dbReference type="EMBL" id="KAK6225128.1"/>
    </source>
</evidence>
<dbReference type="SUPFAM" id="SSF52540">
    <property type="entry name" value="P-loop containing nucleoside triphosphate hydrolases"/>
    <property type="match status" value="1"/>
</dbReference>
<evidence type="ECO:0000256" key="6">
    <source>
        <dbReference type="SAM" id="MobiDB-lite"/>
    </source>
</evidence>
<feature type="region of interest" description="Disordered" evidence="6">
    <location>
        <begin position="503"/>
        <end position="532"/>
    </location>
</feature>
<feature type="domain" description="Helicase C-terminal" evidence="8">
    <location>
        <begin position="1321"/>
        <end position="1465"/>
    </location>
</feature>
<comment type="catalytic activity">
    <reaction evidence="4">
        <text>Couples ATP hydrolysis with the unwinding of duplex DNA by translocating in the 3'-5' direction.</text>
        <dbReference type="EC" id="5.6.2.4"/>
    </reaction>
</comment>
<keyword evidence="11" id="KW-1185">Reference proteome</keyword>
<dbReference type="GO" id="GO:0043138">
    <property type="term" value="F:3'-5' DNA helicase activity"/>
    <property type="evidence" value="ECO:0007669"/>
    <property type="project" value="UniProtKB-EC"/>
</dbReference>
<evidence type="ECO:0000256" key="4">
    <source>
        <dbReference type="ARBA" id="ARBA00034617"/>
    </source>
</evidence>
<dbReference type="SMART" id="SM00487">
    <property type="entry name" value="DEXDc"/>
    <property type="match status" value="1"/>
</dbReference>
<evidence type="ECO:0000259" key="7">
    <source>
        <dbReference type="PROSITE" id="PS51192"/>
    </source>
</evidence>
<dbReference type="InterPro" id="IPR011545">
    <property type="entry name" value="DEAD/DEAH_box_helicase_dom"/>
</dbReference>
<dbReference type="EC" id="5.6.2.4" evidence="5"/>
<keyword evidence="2" id="KW-0547">Nucleotide-binding</keyword>
<dbReference type="InterPro" id="IPR001650">
    <property type="entry name" value="Helicase_C-like"/>
</dbReference>
<dbReference type="PANTHER" id="PTHR13710">
    <property type="entry name" value="DNA HELICASE RECQ FAMILY MEMBER"/>
    <property type="match status" value="1"/>
</dbReference>
<dbReference type="GO" id="GO:0009378">
    <property type="term" value="F:four-way junction helicase activity"/>
    <property type="evidence" value="ECO:0007669"/>
    <property type="project" value="TreeGrafter"/>
</dbReference>
<dbReference type="Gene3D" id="3.40.50.300">
    <property type="entry name" value="P-loop containing nucleotide triphosphate hydrolases"/>
    <property type="match status" value="2"/>
</dbReference>
<dbReference type="PROSITE" id="PS00028">
    <property type="entry name" value="ZINC_FINGER_C2H2_1"/>
    <property type="match status" value="1"/>
</dbReference>
<keyword evidence="3" id="KW-0067">ATP-binding</keyword>
<dbReference type="Pfam" id="PF12013">
    <property type="entry name" value="OrsD"/>
    <property type="match status" value="1"/>
</dbReference>
<dbReference type="Pfam" id="PF00271">
    <property type="entry name" value="Helicase_C"/>
    <property type="match status" value="1"/>
</dbReference>
<evidence type="ECO:0000256" key="3">
    <source>
        <dbReference type="ARBA" id="ARBA00022840"/>
    </source>
</evidence>
<dbReference type="InterPro" id="IPR014001">
    <property type="entry name" value="Helicase_ATP-bd"/>
</dbReference>
<dbReference type="GO" id="GO:0000724">
    <property type="term" value="P:double-strand break repair via homologous recombination"/>
    <property type="evidence" value="ECO:0007669"/>
    <property type="project" value="TreeGrafter"/>
</dbReference>
<comment type="caution">
    <text evidence="9">The sequence shown here is derived from an EMBL/GenBank/DDBJ whole genome shotgun (WGS) entry which is preliminary data.</text>
</comment>
<feature type="region of interest" description="Disordered" evidence="6">
    <location>
        <begin position="910"/>
        <end position="934"/>
    </location>
</feature>
<dbReference type="PANTHER" id="PTHR13710:SF154">
    <property type="entry name" value="RECQ HELICASE, PUTATIVE (AFU_ORTHOLOGUE AFUA_6G14720)-RELATED"/>
    <property type="match status" value="1"/>
</dbReference>
<evidence type="ECO:0000256" key="1">
    <source>
        <dbReference type="ARBA" id="ARBA00005446"/>
    </source>
</evidence>
<feature type="domain" description="Helicase ATP-binding" evidence="7">
    <location>
        <begin position="1118"/>
        <end position="1283"/>
    </location>
</feature>
<comment type="similarity">
    <text evidence="1">Belongs to the helicase family. RecQ subfamily.</text>
</comment>
<feature type="compositionally biased region" description="Low complexity" evidence="6">
    <location>
        <begin position="384"/>
        <end position="402"/>
    </location>
</feature>
<accession>A0AAV9TCA2</accession>
<reference evidence="9 11" key="1">
    <citation type="submission" date="2023-04" db="EMBL/GenBank/DDBJ databases">
        <title>Colletotrichum tabacum stain YC1 causing leaf anthracnose on Nicotiana tabacum(L.) cv.</title>
        <authorList>
            <person name="Ji Z."/>
            <person name="Wang M."/>
            <person name="Zhang J."/>
            <person name="Wang N."/>
            <person name="Zhou Z."/>
        </authorList>
    </citation>
    <scope>NUCLEOTIDE SEQUENCE [LARGE SCALE GENOMIC DNA]</scope>
    <source>
        <strain evidence="9 11">YC1</strain>
    </source>
</reference>
<dbReference type="Proteomes" id="UP001327957">
    <property type="component" value="Unassembled WGS sequence"/>
</dbReference>
<feature type="compositionally biased region" description="Polar residues" evidence="6">
    <location>
        <begin position="444"/>
        <end position="454"/>
    </location>
</feature>
<evidence type="ECO:0000313" key="11">
    <source>
        <dbReference type="Proteomes" id="UP001327957"/>
    </source>
</evidence>
<dbReference type="EMBL" id="JASAOK010000008">
    <property type="protein sequence ID" value="KAK6225128.1"/>
    <property type="molecule type" value="Genomic_DNA"/>
</dbReference>
<protein>
    <recommendedName>
        <fullName evidence="5">DNA 3'-5' helicase</fullName>
        <ecNumber evidence="5">5.6.2.4</ecNumber>
    </recommendedName>
</protein>
<proteinExistence type="inferred from homology"/>
<organism evidence="9 11">
    <name type="scientific">Colletotrichum tabaci</name>
    <dbReference type="NCBI Taxonomy" id="1209068"/>
    <lineage>
        <taxon>Eukaryota</taxon>
        <taxon>Fungi</taxon>
        <taxon>Dikarya</taxon>
        <taxon>Ascomycota</taxon>
        <taxon>Pezizomycotina</taxon>
        <taxon>Sordariomycetes</taxon>
        <taxon>Hypocreomycetidae</taxon>
        <taxon>Glomerellales</taxon>
        <taxon>Glomerellaceae</taxon>
        <taxon>Colletotrichum</taxon>
        <taxon>Colletotrichum destructivum species complex</taxon>
    </lineage>
</organism>
<gene>
    <name evidence="10" type="ORF">QIS74_02540</name>
    <name evidence="9" type="ORF">QIS74_06574</name>
</gene>
<dbReference type="EMBL" id="JASAOK010000034">
    <property type="protein sequence ID" value="KAK6218100.1"/>
    <property type="molecule type" value="Genomic_DNA"/>
</dbReference>
<dbReference type="Pfam" id="PF00270">
    <property type="entry name" value="DEAD"/>
    <property type="match status" value="1"/>
</dbReference>
<evidence type="ECO:0000256" key="5">
    <source>
        <dbReference type="ARBA" id="ARBA00034808"/>
    </source>
</evidence>
<name>A0AAV9TCA2_9PEZI</name>
<dbReference type="PROSITE" id="PS51194">
    <property type="entry name" value="HELICASE_CTER"/>
    <property type="match status" value="1"/>
</dbReference>
<feature type="region of interest" description="Disordered" evidence="6">
    <location>
        <begin position="364"/>
        <end position="459"/>
    </location>
</feature>
<dbReference type="InterPro" id="IPR013087">
    <property type="entry name" value="Znf_C2H2_type"/>
</dbReference>
<dbReference type="GO" id="GO:0005694">
    <property type="term" value="C:chromosome"/>
    <property type="evidence" value="ECO:0007669"/>
    <property type="project" value="TreeGrafter"/>
</dbReference>
<dbReference type="GO" id="GO:0005524">
    <property type="term" value="F:ATP binding"/>
    <property type="evidence" value="ECO:0007669"/>
    <property type="project" value="UniProtKB-KW"/>
</dbReference>